<dbReference type="Gene3D" id="3.30.428.70">
    <property type="match status" value="1"/>
</dbReference>
<dbReference type="STRING" id="28131.BWX40_04760"/>
<dbReference type="InterPro" id="IPR058865">
    <property type="entry name" value="GDPGP1_C"/>
</dbReference>
<dbReference type="InterPro" id="IPR043171">
    <property type="entry name" value="Ap4A_phos1/2-like"/>
</dbReference>
<name>A0A0S3UIJ3_PREIN</name>
<dbReference type="RefSeq" id="WP_232510401.1">
    <property type="nucleotide sequence ID" value="NZ_AP014597.1"/>
</dbReference>
<evidence type="ECO:0008006" key="5">
    <source>
        <dbReference type="Google" id="ProtNLM"/>
    </source>
</evidence>
<evidence type="ECO:0000313" key="4">
    <source>
        <dbReference type="Proteomes" id="UP000217431"/>
    </source>
</evidence>
<organism evidence="3 4">
    <name type="scientific">Prevotella intermedia</name>
    <dbReference type="NCBI Taxonomy" id="28131"/>
    <lineage>
        <taxon>Bacteria</taxon>
        <taxon>Pseudomonadati</taxon>
        <taxon>Bacteroidota</taxon>
        <taxon>Bacteroidia</taxon>
        <taxon>Bacteroidales</taxon>
        <taxon>Prevotellaceae</taxon>
        <taxon>Prevotella</taxon>
    </lineage>
</organism>
<reference evidence="3 4" key="1">
    <citation type="journal article" date="2016" name="DNA Res.">
        <title>The complete genome sequencing of Prevotella intermedia strain OMA14 and a subsequent fine-scale, intra-species genomic comparison reveal an unusual amplification of conjugative and mobile transposons and identify a novel Prevotella-lineage-specific repeat.</title>
        <authorList>
            <person name="Naito M."/>
            <person name="Ogura Y."/>
            <person name="Itoh T."/>
            <person name="Shoji M."/>
            <person name="Okamoto M."/>
            <person name="Hayashi T."/>
            <person name="Nakayama K."/>
        </authorList>
    </citation>
    <scope>NUCLEOTIDE SEQUENCE [LARGE SCALE GENOMIC DNA]</scope>
    <source>
        <strain evidence="3 4">OMA14</strain>
    </source>
</reference>
<dbReference type="AlphaFoldDB" id="A0A0S3UIJ3"/>
<dbReference type="InterPro" id="IPR046320">
    <property type="entry name" value="DUF4922"/>
</dbReference>
<dbReference type="Pfam" id="PF16269">
    <property type="entry name" value="DUF4922"/>
    <property type="match status" value="1"/>
</dbReference>
<dbReference type="Pfam" id="PF26216">
    <property type="entry name" value="GDPGP1_C"/>
    <property type="match status" value="1"/>
</dbReference>
<accession>A0A0S3UIJ3</accession>
<protein>
    <recommendedName>
        <fullName evidence="5">DUF4922 domain-containing protein</fullName>
    </recommendedName>
</protein>
<dbReference type="SUPFAM" id="SSF54197">
    <property type="entry name" value="HIT-like"/>
    <property type="match status" value="1"/>
</dbReference>
<dbReference type="EMBL" id="AP014597">
    <property type="protein sequence ID" value="BAU17286.1"/>
    <property type="molecule type" value="Genomic_DNA"/>
</dbReference>
<proteinExistence type="predicted"/>
<sequence length="284" mass="32085">MVKIKQFDNGLKVQFNPARIVSAGAKTDKATIAKRPCFLCKDNRPKVQTSISFGETFDILVNPFPILPVHFTIAARQHQLQLIQEHYANLHKLSDKYPKLMFFYNGPKCGASAPDHLHLQGGTSGMLPVQEMWSKLNATAQPLLSINEAEGIFEIVDFAYPAIAIKSRSVENDARLFSIVYNSLPQQADEVEPMMNIIVWKEGLDTVSVVFPRRKHRPDCYSKEGDEQYLISPGALDMGGLLILPRQTDFERIDERLLMEVMKEVVLPTEAMQEVTEKIRNKGI</sequence>
<dbReference type="Proteomes" id="UP000217431">
    <property type="component" value="Chromosome I"/>
</dbReference>
<gene>
    <name evidence="3" type="ORF">PIOMA14_I_0778</name>
</gene>
<evidence type="ECO:0000313" key="3">
    <source>
        <dbReference type="EMBL" id="BAU17286.1"/>
    </source>
</evidence>
<evidence type="ECO:0000259" key="2">
    <source>
        <dbReference type="Pfam" id="PF26216"/>
    </source>
</evidence>
<feature type="domain" description="DUF4922" evidence="1">
    <location>
        <begin position="5"/>
        <end position="122"/>
    </location>
</feature>
<feature type="domain" description="GDPGP1-like C-terminal" evidence="2">
    <location>
        <begin position="142"/>
        <end position="281"/>
    </location>
</feature>
<evidence type="ECO:0000259" key="1">
    <source>
        <dbReference type="Pfam" id="PF16269"/>
    </source>
</evidence>
<dbReference type="InterPro" id="IPR036265">
    <property type="entry name" value="HIT-like_sf"/>
</dbReference>